<dbReference type="InterPro" id="IPR041468">
    <property type="entry name" value="HTH_ParB/Spo0J"/>
</dbReference>
<dbReference type="STRING" id="1798650.A2945_03940"/>
<dbReference type="PANTHER" id="PTHR33375:SF1">
    <property type="entry name" value="CHROMOSOME-PARTITIONING PROTEIN PARB-RELATED"/>
    <property type="match status" value="1"/>
</dbReference>
<sequence length="339" mass="37666">MLGKGLESLIPPQGNNNGDDSSGVNPAPFDLGSQPPVPVEPPAQEVFESYPTPPVSAPSRAMPKPEEISPEDHIYHIEVEKIVPNPAQPRRNFDENAIRELAYSIREFGFLQPLVVTRKEHETEGGVGVGYELIAGERRLLAAKMLGLQHVPVIIRAVNLEREKLELAVIENIQRENLNPIETARALARLQDEFRLTQREIAAKLGKSRETVANAVRLLGLPTNIQQALEKNEISESHGRLLLTLDDPAAQQKLFEDLLSYRMTTRELKARVEAAKPKKHPAPEEKLSPELKMMEDKLSMELGTPVKIEKGANNGKIVITFYSEEELANLVDRIGGEEA</sequence>
<keyword evidence="3" id="KW-0238">DNA-binding</keyword>
<dbReference type="Pfam" id="PF17762">
    <property type="entry name" value="HTH_ParB"/>
    <property type="match status" value="1"/>
</dbReference>
<dbReference type="Pfam" id="PF23552">
    <property type="entry name" value="ParB_C"/>
    <property type="match status" value="1"/>
</dbReference>
<dbReference type="Pfam" id="PF02195">
    <property type="entry name" value="ParB_N"/>
    <property type="match status" value="1"/>
</dbReference>
<comment type="caution">
    <text evidence="6">The sequence shown here is derived from an EMBL/GenBank/DDBJ whole genome shotgun (WGS) entry which is preliminary data.</text>
</comment>
<dbReference type="FunFam" id="1.10.10.2830:FF:000001">
    <property type="entry name" value="Chromosome partitioning protein ParB"/>
    <property type="match status" value="1"/>
</dbReference>
<evidence type="ECO:0000256" key="4">
    <source>
        <dbReference type="SAM" id="MobiDB-lite"/>
    </source>
</evidence>
<dbReference type="FunFam" id="3.90.1530.30:FF:000001">
    <property type="entry name" value="Chromosome partitioning protein ParB"/>
    <property type="match status" value="1"/>
</dbReference>
<dbReference type="Gene3D" id="1.10.10.2830">
    <property type="match status" value="1"/>
</dbReference>
<dbReference type="SMART" id="SM00470">
    <property type="entry name" value="ParB"/>
    <property type="match status" value="1"/>
</dbReference>
<dbReference type="EMBL" id="MHLA01000025">
    <property type="protein sequence ID" value="OGY98969.1"/>
    <property type="molecule type" value="Genomic_DNA"/>
</dbReference>
<dbReference type="InterPro" id="IPR057240">
    <property type="entry name" value="ParB_dimer_C"/>
</dbReference>
<dbReference type="PANTHER" id="PTHR33375">
    <property type="entry name" value="CHROMOSOME-PARTITIONING PROTEIN PARB-RELATED"/>
    <property type="match status" value="1"/>
</dbReference>
<dbReference type="GO" id="GO:0005694">
    <property type="term" value="C:chromosome"/>
    <property type="evidence" value="ECO:0007669"/>
    <property type="project" value="TreeGrafter"/>
</dbReference>
<feature type="compositionally biased region" description="Low complexity" evidence="4">
    <location>
        <begin position="14"/>
        <end position="23"/>
    </location>
</feature>
<evidence type="ECO:0000259" key="5">
    <source>
        <dbReference type="SMART" id="SM00470"/>
    </source>
</evidence>
<dbReference type="SUPFAM" id="SSF110849">
    <property type="entry name" value="ParB/Sulfiredoxin"/>
    <property type="match status" value="1"/>
</dbReference>
<gene>
    <name evidence="6" type="ORF">A2945_03940</name>
</gene>
<dbReference type="SUPFAM" id="SSF109709">
    <property type="entry name" value="KorB DNA-binding domain-like"/>
    <property type="match status" value="1"/>
</dbReference>
<reference evidence="6 7" key="1">
    <citation type="journal article" date="2016" name="Nat. Commun.">
        <title>Thousands of microbial genomes shed light on interconnected biogeochemical processes in an aquifer system.</title>
        <authorList>
            <person name="Anantharaman K."/>
            <person name="Brown C.T."/>
            <person name="Hug L.A."/>
            <person name="Sharon I."/>
            <person name="Castelle C.J."/>
            <person name="Probst A.J."/>
            <person name="Thomas B.C."/>
            <person name="Singh A."/>
            <person name="Wilkins M.J."/>
            <person name="Karaoz U."/>
            <person name="Brodie E.L."/>
            <person name="Williams K.H."/>
            <person name="Hubbard S.S."/>
            <person name="Banfield J.F."/>
        </authorList>
    </citation>
    <scope>NUCLEOTIDE SEQUENCE [LARGE SCALE GENOMIC DNA]</scope>
</reference>
<dbReference type="CDD" id="cd16393">
    <property type="entry name" value="SPO0J_N"/>
    <property type="match status" value="1"/>
</dbReference>
<evidence type="ECO:0000256" key="3">
    <source>
        <dbReference type="ARBA" id="ARBA00023125"/>
    </source>
</evidence>
<name>A0A1G2CDZ4_9BACT</name>
<evidence type="ECO:0000256" key="2">
    <source>
        <dbReference type="ARBA" id="ARBA00022829"/>
    </source>
</evidence>
<evidence type="ECO:0000313" key="6">
    <source>
        <dbReference type="EMBL" id="OGY98969.1"/>
    </source>
</evidence>
<accession>A0A1G2CDZ4</accession>
<protein>
    <recommendedName>
        <fullName evidence="5">ParB-like N-terminal domain-containing protein</fullName>
    </recommendedName>
</protein>
<evidence type="ECO:0000313" key="7">
    <source>
        <dbReference type="Proteomes" id="UP000178880"/>
    </source>
</evidence>
<dbReference type="GO" id="GO:0003677">
    <property type="term" value="F:DNA binding"/>
    <property type="evidence" value="ECO:0007669"/>
    <property type="project" value="UniProtKB-KW"/>
</dbReference>
<comment type="similarity">
    <text evidence="1">Belongs to the ParB family.</text>
</comment>
<dbReference type="GO" id="GO:0007059">
    <property type="term" value="P:chromosome segregation"/>
    <property type="evidence" value="ECO:0007669"/>
    <property type="project" value="UniProtKB-KW"/>
</dbReference>
<dbReference type="InterPro" id="IPR003115">
    <property type="entry name" value="ParB_N"/>
</dbReference>
<feature type="domain" description="ParB-like N-terminal" evidence="5">
    <location>
        <begin position="75"/>
        <end position="173"/>
    </location>
</feature>
<dbReference type="NCBIfam" id="TIGR00180">
    <property type="entry name" value="parB_part"/>
    <property type="match status" value="1"/>
</dbReference>
<dbReference type="InterPro" id="IPR050336">
    <property type="entry name" value="Chromosome_partition/occlusion"/>
</dbReference>
<dbReference type="InterPro" id="IPR036086">
    <property type="entry name" value="ParB/Sulfiredoxin_sf"/>
</dbReference>
<keyword evidence="2" id="KW-0159">Chromosome partition</keyword>
<evidence type="ECO:0000256" key="1">
    <source>
        <dbReference type="ARBA" id="ARBA00006295"/>
    </source>
</evidence>
<organism evidence="6 7">
    <name type="scientific">Candidatus Liptonbacteria bacterium RIFCSPLOWO2_01_FULL_52_25</name>
    <dbReference type="NCBI Taxonomy" id="1798650"/>
    <lineage>
        <taxon>Bacteria</taxon>
        <taxon>Candidatus Liptoniibacteriota</taxon>
    </lineage>
</organism>
<feature type="region of interest" description="Disordered" evidence="4">
    <location>
        <begin position="1"/>
        <end position="67"/>
    </location>
</feature>
<dbReference type="Gene3D" id="3.90.1530.30">
    <property type="match status" value="1"/>
</dbReference>
<dbReference type="InterPro" id="IPR004437">
    <property type="entry name" value="ParB/RepB/Spo0J"/>
</dbReference>
<dbReference type="Proteomes" id="UP000178880">
    <property type="component" value="Unassembled WGS sequence"/>
</dbReference>
<dbReference type="GO" id="GO:0045881">
    <property type="term" value="P:positive regulation of sporulation resulting in formation of a cellular spore"/>
    <property type="evidence" value="ECO:0007669"/>
    <property type="project" value="TreeGrafter"/>
</dbReference>
<dbReference type="AlphaFoldDB" id="A0A1G2CDZ4"/>
<proteinExistence type="inferred from homology"/>